<feature type="domain" description="APCDD1" evidence="8">
    <location>
        <begin position="275"/>
        <end position="483"/>
    </location>
</feature>
<keyword evidence="9" id="KW-1185">Reference proteome</keyword>
<evidence type="ECO:0000256" key="7">
    <source>
        <dbReference type="SAM" id="SignalP"/>
    </source>
</evidence>
<protein>
    <submittedName>
        <fullName evidence="10">Protein APCDD1-like</fullName>
    </submittedName>
</protein>
<feature type="chain" id="PRO_5043780707" evidence="7">
    <location>
        <begin position="18"/>
        <end position="499"/>
    </location>
</feature>
<dbReference type="STRING" id="8355.A0A1L8ELQ4"/>
<dbReference type="InterPro" id="IPR029405">
    <property type="entry name" value="APCDD1_dom"/>
</dbReference>
<gene>
    <name evidence="10 11" type="primary">apcdd1l.S</name>
</gene>
<keyword evidence="2" id="KW-0812">Transmembrane</keyword>
<evidence type="ECO:0000256" key="3">
    <source>
        <dbReference type="ARBA" id="ARBA00022729"/>
    </source>
</evidence>
<keyword evidence="5" id="KW-0325">Glycoprotein</keyword>
<evidence type="ECO:0000259" key="8">
    <source>
        <dbReference type="SMART" id="SM01352"/>
    </source>
</evidence>
<keyword evidence="3 7" id="KW-0732">Signal</keyword>
<dbReference type="Pfam" id="PF14921">
    <property type="entry name" value="APCDDC"/>
    <property type="match status" value="2"/>
</dbReference>
<feature type="signal peptide" evidence="7">
    <location>
        <begin position="1"/>
        <end position="17"/>
    </location>
</feature>
<feature type="compositionally biased region" description="Polar residues" evidence="6">
    <location>
        <begin position="436"/>
        <end position="451"/>
    </location>
</feature>
<dbReference type="PaxDb" id="8355-A0A1L8ELQ4"/>
<dbReference type="PANTHER" id="PTHR31021">
    <property type="entry name" value="ADENOMATOSIS POLYPOSIS COLI DOWN-REGULATED 1"/>
    <property type="match status" value="1"/>
</dbReference>
<dbReference type="OrthoDB" id="5985602at2759"/>
<dbReference type="Xenbase" id="XB-GENE-17333041">
    <property type="gene designation" value="apcdd1l.S"/>
</dbReference>
<dbReference type="AlphaFoldDB" id="A0A1L8ELQ4"/>
<evidence type="ECO:0000313" key="11">
    <source>
        <dbReference type="Xenbase" id="XB-GENE-17333041"/>
    </source>
</evidence>
<evidence type="ECO:0000313" key="9">
    <source>
        <dbReference type="Proteomes" id="UP000186698"/>
    </source>
</evidence>
<dbReference type="AGR" id="Xenbase:XB-GENE-17333041"/>
<evidence type="ECO:0000256" key="1">
    <source>
        <dbReference type="ARBA" id="ARBA00004167"/>
    </source>
</evidence>
<dbReference type="GO" id="GO:0005886">
    <property type="term" value="C:plasma membrane"/>
    <property type="evidence" value="ECO:0007669"/>
    <property type="project" value="InterPro"/>
</dbReference>
<sequence length="499" mass="56400">MAGAFMSLAFFLALASGNRIREVPPPSHQHYGADRLMWEPQCQYQLRHLQDGARITALLPPNIEGHWISTGCEVRPGPEFLIRSYTFYPERIFKALQFYYQDPQCGEPSYSLVIKGKVRLRQASWITRGAMEADYLLHKVGVVFHSPEVMSTVRAQMNRTCAGFVSTGRTWAPGRVYELLSAKLGRDCTSAIGFTMHELSLLRLEKQYNAQHMGALVEKLFLGDIHTEKSERIHYRPTGYQQQPLQSALHHMHPCPACMEIYRADEHRPPILPKTPHPPGHLIGKWVSGQCEVRPAVLFLTRYLTFHGDNRTWEGFYYHYADPLCKQPTFTLYASGHYTKGFRSEHVKGGTEMVFQVNRARVIPLSHATVQMLNISRPGSCGEAGNWVLGEEQDITETGGCEALGINLPHMEYELFRVEQDGNGRYLLYLGERPTDGSSPDSPNKRPTSYQPPLLQCSGEPTVSSKHSHLVDLTPSRAPFLYPHSALYSALLIVAHVLR</sequence>
<dbReference type="GO" id="GO:0017147">
    <property type="term" value="F:Wnt-protein binding"/>
    <property type="evidence" value="ECO:0007669"/>
    <property type="project" value="InterPro"/>
</dbReference>
<dbReference type="RefSeq" id="XP_018093738.1">
    <property type="nucleotide sequence ID" value="XM_018238249.2"/>
</dbReference>
<proteinExistence type="predicted"/>
<reference evidence="10" key="1">
    <citation type="submission" date="2025-08" db="UniProtKB">
        <authorList>
            <consortium name="RefSeq"/>
        </authorList>
    </citation>
    <scope>IDENTIFICATION</scope>
    <source>
        <strain evidence="10">J_2021</strain>
        <tissue evidence="10">Erythrocytes</tissue>
    </source>
</reference>
<comment type="subcellular location">
    <subcellularLocation>
        <location evidence="1">Membrane</location>
        <topology evidence="1">Single-pass membrane protein</topology>
    </subcellularLocation>
</comment>
<evidence type="ECO:0000313" key="10">
    <source>
        <dbReference type="RefSeq" id="XP_018093738.1"/>
    </source>
</evidence>
<keyword evidence="4" id="KW-0472">Membrane</keyword>
<dbReference type="CTD" id="108702644"/>
<feature type="region of interest" description="Disordered" evidence="6">
    <location>
        <begin position="430"/>
        <end position="453"/>
    </location>
</feature>
<dbReference type="GO" id="GO:0030178">
    <property type="term" value="P:negative regulation of Wnt signaling pathway"/>
    <property type="evidence" value="ECO:0007669"/>
    <property type="project" value="InterPro"/>
</dbReference>
<dbReference type="SMART" id="SM01352">
    <property type="entry name" value="APCDDC"/>
    <property type="match status" value="2"/>
</dbReference>
<dbReference type="InterPro" id="IPR042425">
    <property type="entry name" value="APCDD1"/>
</dbReference>
<evidence type="ECO:0000256" key="5">
    <source>
        <dbReference type="ARBA" id="ARBA00023180"/>
    </source>
</evidence>
<dbReference type="GeneID" id="108702644"/>
<dbReference type="OMA" id="RTWEGYY"/>
<organism evidence="9 10">
    <name type="scientific">Xenopus laevis</name>
    <name type="common">African clawed frog</name>
    <dbReference type="NCBI Taxonomy" id="8355"/>
    <lineage>
        <taxon>Eukaryota</taxon>
        <taxon>Metazoa</taxon>
        <taxon>Chordata</taxon>
        <taxon>Craniata</taxon>
        <taxon>Vertebrata</taxon>
        <taxon>Euteleostomi</taxon>
        <taxon>Amphibia</taxon>
        <taxon>Batrachia</taxon>
        <taxon>Anura</taxon>
        <taxon>Pipoidea</taxon>
        <taxon>Pipidae</taxon>
        <taxon>Xenopodinae</taxon>
        <taxon>Xenopus</taxon>
        <taxon>Xenopus</taxon>
    </lineage>
</organism>
<evidence type="ECO:0000256" key="4">
    <source>
        <dbReference type="ARBA" id="ARBA00023136"/>
    </source>
</evidence>
<dbReference type="PANTHER" id="PTHR31021:SF3">
    <property type="entry name" value="PROTEIN APCDD1-LIKE"/>
    <property type="match status" value="1"/>
</dbReference>
<evidence type="ECO:0000256" key="2">
    <source>
        <dbReference type="ARBA" id="ARBA00022692"/>
    </source>
</evidence>
<accession>A0A1L8ELQ4</accession>
<feature type="domain" description="APCDD1" evidence="8">
    <location>
        <begin position="41"/>
        <end position="274"/>
    </location>
</feature>
<name>A0A1L8ELQ4_XENLA</name>
<evidence type="ECO:0000256" key="6">
    <source>
        <dbReference type="SAM" id="MobiDB-lite"/>
    </source>
</evidence>
<dbReference type="Proteomes" id="UP000186698">
    <property type="component" value="Chromosome 9_10S"/>
</dbReference>
<dbReference type="KEGG" id="xla:108702644"/>